<evidence type="ECO:0000256" key="1">
    <source>
        <dbReference type="ARBA" id="ARBA00010641"/>
    </source>
</evidence>
<evidence type="ECO:0000259" key="6">
    <source>
        <dbReference type="Pfam" id="PF08281"/>
    </source>
</evidence>
<sequence>MDRDAQDGLGRILLDNRMRLIRFLTARGAGDEAEDLVQELWQRIHALPGGPVQEPLSYLYRAAENLMRDRYRARTSRVRREQDWQDGPGAADAAPGGEQLLIARERLRQAEATLSALGPRVETVFRRFRIDGVTQAHIASELGISVSTVEKDLQKAYRALARLQEKFDAE</sequence>
<evidence type="ECO:0000313" key="8">
    <source>
        <dbReference type="Proteomes" id="UP000554342"/>
    </source>
</evidence>
<comment type="similarity">
    <text evidence="1">Belongs to the sigma-70 factor family. ECF subfamily.</text>
</comment>
<dbReference type="Gene3D" id="1.10.1740.10">
    <property type="match status" value="1"/>
</dbReference>
<name>A0A840YYD4_9SPHN</name>
<accession>A0A840YYD4</accession>
<dbReference type="NCBIfam" id="TIGR02937">
    <property type="entry name" value="sigma70-ECF"/>
    <property type="match status" value="1"/>
</dbReference>
<dbReference type="PANTHER" id="PTHR43133:SF63">
    <property type="entry name" value="RNA POLYMERASE SIGMA FACTOR FECI-RELATED"/>
    <property type="match status" value="1"/>
</dbReference>
<dbReference type="InterPro" id="IPR013249">
    <property type="entry name" value="RNA_pol_sigma70_r4_t2"/>
</dbReference>
<evidence type="ECO:0000259" key="5">
    <source>
        <dbReference type="Pfam" id="PF04542"/>
    </source>
</evidence>
<proteinExistence type="inferred from homology"/>
<dbReference type="SUPFAM" id="SSF88659">
    <property type="entry name" value="Sigma3 and sigma4 domains of RNA polymerase sigma factors"/>
    <property type="match status" value="1"/>
</dbReference>
<feature type="domain" description="RNA polymerase sigma factor 70 region 4 type 2" evidence="6">
    <location>
        <begin position="108"/>
        <end position="160"/>
    </location>
</feature>
<protein>
    <submittedName>
        <fullName evidence="7">RNA polymerase sigma-70 factor (ECF subfamily)</fullName>
    </submittedName>
</protein>
<dbReference type="Proteomes" id="UP000554342">
    <property type="component" value="Unassembled WGS sequence"/>
</dbReference>
<dbReference type="Pfam" id="PF08281">
    <property type="entry name" value="Sigma70_r4_2"/>
    <property type="match status" value="1"/>
</dbReference>
<dbReference type="PANTHER" id="PTHR43133">
    <property type="entry name" value="RNA POLYMERASE ECF-TYPE SIGMA FACTO"/>
    <property type="match status" value="1"/>
</dbReference>
<dbReference type="EMBL" id="JACIJI010000002">
    <property type="protein sequence ID" value="MBB5718540.1"/>
    <property type="molecule type" value="Genomic_DNA"/>
</dbReference>
<dbReference type="InterPro" id="IPR013325">
    <property type="entry name" value="RNA_pol_sigma_r2"/>
</dbReference>
<feature type="domain" description="RNA polymerase sigma-70 region 2" evidence="5">
    <location>
        <begin position="21"/>
        <end position="75"/>
    </location>
</feature>
<dbReference type="GO" id="GO:0016987">
    <property type="term" value="F:sigma factor activity"/>
    <property type="evidence" value="ECO:0007669"/>
    <property type="project" value="UniProtKB-KW"/>
</dbReference>
<dbReference type="InterPro" id="IPR007627">
    <property type="entry name" value="RNA_pol_sigma70_r2"/>
</dbReference>
<evidence type="ECO:0000313" key="7">
    <source>
        <dbReference type="EMBL" id="MBB5718540.1"/>
    </source>
</evidence>
<dbReference type="InterPro" id="IPR014284">
    <property type="entry name" value="RNA_pol_sigma-70_dom"/>
</dbReference>
<dbReference type="SUPFAM" id="SSF88946">
    <property type="entry name" value="Sigma2 domain of RNA polymerase sigma factors"/>
    <property type="match status" value="1"/>
</dbReference>
<organism evidence="7 8">
    <name type="scientific">Stakelama sediminis</name>
    <dbReference type="NCBI Taxonomy" id="463200"/>
    <lineage>
        <taxon>Bacteria</taxon>
        <taxon>Pseudomonadati</taxon>
        <taxon>Pseudomonadota</taxon>
        <taxon>Alphaproteobacteria</taxon>
        <taxon>Sphingomonadales</taxon>
        <taxon>Sphingomonadaceae</taxon>
        <taxon>Stakelama</taxon>
    </lineage>
</organism>
<keyword evidence="2" id="KW-0805">Transcription regulation</keyword>
<reference evidence="7 8" key="1">
    <citation type="submission" date="2020-08" db="EMBL/GenBank/DDBJ databases">
        <title>Genomic Encyclopedia of Type Strains, Phase IV (KMG-IV): sequencing the most valuable type-strain genomes for metagenomic binning, comparative biology and taxonomic classification.</title>
        <authorList>
            <person name="Goeker M."/>
        </authorList>
    </citation>
    <scope>NUCLEOTIDE SEQUENCE [LARGE SCALE GENOMIC DNA]</scope>
    <source>
        <strain evidence="7 8">DSM 27203</strain>
    </source>
</reference>
<comment type="caution">
    <text evidence="7">The sequence shown here is derived from an EMBL/GenBank/DDBJ whole genome shotgun (WGS) entry which is preliminary data.</text>
</comment>
<dbReference type="RefSeq" id="WP_184002404.1">
    <property type="nucleotide sequence ID" value="NZ_BAABIF010000013.1"/>
</dbReference>
<keyword evidence="4" id="KW-0804">Transcription</keyword>
<dbReference type="InterPro" id="IPR013324">
    <property type="entry name" value="RNA_pol_sigma_r3/r4-like"/>
</dbReference>
<evidence type="ECO:0000256" key="3">
    <source>
        <dbReference type="ARBA" id="ARBA00023082"/>
    </source>
</evidence>
<evidence type="ECO:0000256" key="2">
    <source>
        <dbReference type="ARBA" id="ARBA00023015"/>
    </source>
</evidence>
<dbReference type="Pfam" id="PF04542">
    <property type="entry name" value="Sigma70_r2"/>
    <property type="match status" value="1"/>
</dbReference>
<dbReference type="InterPro" id="IPR039425">
    <property type="entry name" value="RNA_pol_sigma-70-like"/>
</dbReference>
<dbReference type="InterPro" id="IPR036388">
    <property type="entry name" value="WH-like_DNA-bd_sf"/>
</dbReference>
<evidence type="ECO:0000256" key="4">
    <source>
        <dbReference type="ARBA" id="ARBA00023163"/>
    </source>
</evidence>
<gene>
    <name evidence="7" type="ORF">FHR23_001463</name>
</gene>
<keyword evidence="3" id="KW-0731">Sigma factor</keyword>
<keyword evidence="8" id="KW-1185">Reference proteome</keyword>
<dbReference type="GO" id="GO:0006352">
    <property type="term" value="P:DNA-templated transcription initiation"/>
    <property type="evidence" value="ECO:0007669"/>
    <property type="project" value="InterPro"/>
</dbReference>
<dbReference type="GO" id="GO:0003677">
    <property type="term" value="F:DNA binding"/>
    <property type="evidence" value="ECO:0007669"/>
    <property type="project" value="InterPro"/>
</dbReference>
<dbReference type="Gene3D" id="1.10.10.10">
    <property type="entry name" value="Winged helix-like DNA-binding domain superfamily/Winged helix DNA-binding domain"/>
    <property type="match status" value="1"/>
</dbReference>
<dbReference type="AlphaFoldDB" id="A0A840YYD4"/>